<feature type="transmembrane region" description="Helical" evidence="6">
    <location>
        <begin position="105"/>
        <end position="124"/>
    </location>
</feature>
<evidence type="ECO:0000313" key="8">
    <source>
        <dbReference type="EMBL" id="ADP81857.1"/>
    </source>
</evidence>
<dbReference type="InterPro" id="IPR011701">
    <property type="entry name" value="MFS"/>
</dbReference>
<feature type="transmembrane region" description="Helical" evidence="6">
    <location>
        <begin position="330"/>
        <end position="349"/>
    </location>
</feature>
<dbReference type="PROSITE" id="PS50850">
    <property type="entry name" value="MFS"/>
    <property type="match status" value="1"/>
</dbReference>
<proteinExistence type="predicted"/>
<evidence type="ECO:0000256" key="3">
    <source>
        <dbReference type="ARBA" id="ARBA00022989"/>
    </source>
</evidence>
<evidence type="ECO:0000313" key="9">
    <source>
        <dbReference type="Proteomes" id="UP000002484"/>
    </source>
</evidence>
<dbReference type="RefSeq" id="WP_013424975.1">
    <property type="nucleotide sequence ID" value="NC_014666.1"/>
</dbReference>
<dbReference type="Pfam" id="PF07690">
    <property type="entry name" value="MFS_1"/>
    <property type="match status" value="1"/>
</dbReference>
<sequence>MSSDTSVRSDQPTADDGLPRVKGGIWGRQLAHYPATAPRAFYLAIVVLTTIVLYYELYIQGAVATSIITRFDMSFTYFVYISVAGGVTGALASLAAGLADRWGRANLVTYGVLLTGVLMVVGLPNANSKLVYLILFAALSAVEGVILVATPALVRDYSPQLGRASAMGFWTLGPVVGSLVVTEVSSHTFHGNHWEQQIRYSGYAALAVGVIAFIGLRELSPRLRDQLMVTLRDRVLIEAKARGVDPEQALQGSWRQMLKLDVIGSALAVSLMLIFYYTAVGFIVTYFATNFGYSLNRGNSLANWYWITNALALIIAGIVSDWLKVRKPFMVFGGIVGAVGIALFAIKAHDASTSYYTFALIFVIISAGGGIAYATWMASFTETVERHNPAATATGLAVWGGVLRTVVAIVLTILAVTQTATSVLVDKGPATQSILAKYPQQIATAQLIDPATSAALSKNPNDTAAGLKAAGEVQKGANVDLQEAIKRLLALKAVPKADLAYIQENGPKVLQAQKDSPNQWRTWWWLCFAGQILFLPFIFLMAGRWSPRKAREDLAEHEERVRQELAALGPKEG</sequence>
<dbReference type="InterPro" id="IPR036259">
    <property type="entry name" value="MFS_trans_sf"/>
</dbReference>
<dbReference type="InParanoid" id="E3J478"/>
<evidence type="ECO:0000256" key="4">
    <source>
        <dbReference type="ARBA" id="ARBA00023136"/>
    </source>
</evidence>
<organism evidence="8 9">
    <name type="scientific">Pseudofrankia inefficax (strain DSM 45817 / CECT 9037 / DDB 130130 / EuI1c)</name>
    <name type="common">Frankia inefficax</name>
    <dbReference type="NCBI Taxonomy" id="298654"/>
    <lineage>
        <taxon>Bacteria</taxon>
        <taxon>Bacillati</taxon>
        <taxon>Actinomycetota</taxon>
        <taxon>Actinomycetes</taxon>
        <taxon>Frankiales</taxon>
        <taxon>Frankiaceae</taxon>
        <taxon>Pseudofrankia</taxon>
    </lineage>
</organism>
<feature type="transmembrane region" description="Helical" evidence="6">
    <location>
        <begin position="77"/>
        <end position="98"/>
    </location>
</feature>
<feature type="transmembrane region" description="Helical" evidence="6">
    <location>
        <begin position="166"/>
        <end position="186"/>
    </location>
</feature>
<dbReference type="EMBL" id="CP002299">
    <property type="protein sequence ID" value="ADP81857.1"/>
    <property type="molecule type" value="Genomic_DNA"/>
</dbReference>
<evidence type="ECO:0000256" key="2">
    <source>
        <dbReference type="ARBA" id="ARBA00022692"/>
    </source>
</evidence>
<dbReference type="InterPro" id="IPR020846">
    <property type="entry name" value="MFS_dom"/>
</dbReference>
<evidence type="ECO:0000259" key="7">
    <source>
        <dbReference type="PROSITE" id="PS50850"/>
    </source>
</evidence>
<dbReference type="AlphaFoldDB" id="E3J478"/>
<gene>
    <name evidence="8" type="ordered locus">FraEuI1c_3850</name>
</gene>
<comment type="subcellular location">
    <subcellularLocation>
        <location evidence="1">Cell membrane</location>
        <topology evidence="1">Multi-pass membrane protein</topology>
    </subcellularLocation>
</comment>
<dbReference type="GO" id="GO:0022857">
    <property type="term" value="F:transmembrane transporter activity"/>
    <property type="evidence" value="ECO:0007669"/>
    <property type="project" value="InterPro"/>
</dbReference>
<feature type="transmembrane region" description="Helical" evidence="6">
    <location>
        <begin position="130"/>
        <end position="154"/>
    </location>
</feature>
<name>E3J478_PSEI1</name>
<feature type="transmembrane region" description="Helical" evidence="6">
    <location>
        <begin position="355"/>
        <end position="376"/>
    </location>
</feature>
<dbReference type="GO" id="GO:0005886">
    <property type="term" value="C:plasma membrane"/>
    <property type="evidence" value="ECO:0007669"/>
    <property type="project" value="UniProtKB-SubCell"/>
</dbReference>
<dbReference type="SUPFAM" id="SSF103473">
    <property type="entry name" value="MFS general substrate transporter"/>
    <property type="match status" value="1"/>
</dbReference>
<feature type="transmembrane region" description="Helical" evidence="6">
    <location>
        <begin position="396"/>
        <end position="416"/>
    </location>
</feature>
<dbReference type="STRING" id="298654.FraEuI1c_3850"/>
<keyword evidence="9" id="KW-1185">Reference proteome</keyword>
<keyword evidence="4 6" id="KW-0472">Membrane</keyword>
<evidence type="ECO:0000256" key="1">
    <source>
        <dbReference type="ARBA" id="ARBA00004651"/>
    </source>
</evidence>
<dbReference type="KEGG" id="fri:FraEuI1c_3850"/>
<feature type="transmembrane region" description="Helical" evidence="6">
    <location>
        <begin position="304"/>
        <end position="323"/>
    </location>
</feature>
<protein>
    <submittedName>
        <fullName evidence="8">Major facilitator superfamily MFS_1</fullName>
    </submittedName>
</protein>
<dbReference type="Gene3D" id="1.20.1250.20">
    <property type="entry name" value="MFS general substrate transporter like domains"/>
    <property type="match status" value="2"/>
</dbReference>
<keyword evidence="2 6" id="KW-0812">Transmembrane</keyword>
<evidence type="ECO:0000256" key="6">
    <source>
        <dbReference type="SAM" id="Phobius"/>
    </source>
</evidence>
<feature type="domain" description="Major facilitator superfamily (MFS) profile" evidence="7">
    <location>
        <begin position="42"/>
        <end position="445"/>
    </location>
</feature>
<feature type="transmembrane region" description="Helical" evidence="6">
    <location>
        <begin position="523"/>
        <end position="542"/>
    </location>
</feature>
<feature type="transmembrane region" description="Helical" evidence="6">
    <location>
        <begin position="198"/>
        <end position="216"/>
    </location>
</feature>
<keyword evidence="3 6" id="KW-1133">Transmembrane helix</keyword>
<reference evidence="8 9" key="1">
    <citation type="submission" date="2010-10" db="EMBL/GenBank/DDBJ databases">
        <title>Complete sequence of Frankia sp. EuI1c.</title>
        <authorList>
            <consortium name="US DOE Joint Genome Institute"/>
            <person name="Lucas S."/>
            <person name="Copeland A."/>
            <person name="Lapidus A."/>
            <person name="Cheng J.-F."/>
            <person name="Bruce D."/>
            <person name="Goodwin L."/>
            <person name="Pitluck S."/>
            <person name="Chertkov O."/>
            <person name="Detter J.C."/>
            <person name="Han C."/>
            <person name="Tapia R."/>
            <person name="Land M."/>
            <person name="Hauser L."/>
            <person name="Jeffries C."/>
            <person name="Kyrpides N."/>
            <person name="Ivanova N."/>
            <person name="Mikhailova N."/>
            <person name="Beauchemin N."/>
            <person name="Sen A."/>
            <person name="Sur S.A."/>
            <person name="Gtari M."/>
            <person name="Wall L."/>
            <person name="Tisa L."/>
            <person name="Woyke T."/>
        </authorList>
    </citation>
    <scope>NUCLEOTIDE SEQUENCE [LARGE SCALE GENOMIC DNA]</scope>
    <source>
        <strain evidence="9">DSM 45817 / CECT 9037 / EuI1c</strain>
    </source>
</reference>
<feature type="region of interest" description="Disordered" evidence="5">
    <location>
        <begin position="1"/>
        <end position="20"/>
    </location>
</feature>
<feature type="compositionally biased region" description="Polar residues" evidence="5">
    <location>
        <begin position="1"/>
        <end position="12"/>
    </location>
</feature>
<evidence type="ECO:0000256" key="5">
    <source>
        <dbReference type="SAM" id="MobiDB-lite"/>
    </source>
</evidence>
<dbReference type="eggNOG" id="COG0477">
    <property type="taxonomic scope" value="Bacteria"/>
</dbReference>
<accession>E3J478</accession>
<dbReference type="OrthoDB" id="3761592at2"/>
<dbReference type="CDD" id="cd06174">
    <property type="entry name" value="MFS"/>
    <property type="match status" value="1"/>
</dbReference>
<feature type="transmembrane region" description="Helical" evidence="6">
    <location>
        <begin position="40"/>
        <end position="57"/>
    </location>
</feature>
<feature type="transmembrane region" description="Helical" evidence="6">
    <location>
        <begin position="262"/>
        <end position="284"/>
    </location>
</feature>
<dbReference type="Proteomes" id="UP000002484">
    <property type="component" value="Chromosome"/>
</dbReference>
<dbReference type="HOGENOM" id="CLU_028177_0_0_11"/>